<dbReference type="RefSeq" id="XP_037151539.1">
    <property type="nucleotide sequence ID" value="XM_037292120.1"/>
</dbReference>
<dbReference type="GeneID" id="59329606"/>
<protein>
    <submittedName>
        <fullName evidence="2">Uncharacterized protein</fullName>
    </submittedName>
</protein>
<proteinExistence type="predicted"/>
<keyword evidence="1" id="KW-0732">Signal</keyword>
<dbReference type="Proteomes" id="UP000593566">
    <property type="component" value="Unassembled WGS sequence"/>
</dbReference>
<feature type="chain" id="PRO_5034679094" evidence="1">
    <location>
        <begin position="18"/>
        <end position="151"/>
    </location>
</feature>
<evidence type="ECO:0000256" key="1">
    <source>
        <dbReference type="SAM" id="SignalP"/>
    </source>
</evidence>
<keyword evidence="3" id="KW-1185">Reference proteome</keyword>
<reference evidence="2 3" key="1">
    <citation type="journal article" date="2020" name="Genomics">
        <title>Complete, high-quality genomes from long-read metagenomic sequencing of two wolf lichen thalli reveals enigmatic genome architecture.</title>
        <authorList>
            <person name="McKenzie S.K."/>
            <person name="Walston R.F."/>
            <person name="Allen J.L."/>
        </authorList>
    </citation>
    <scope>NUCLEOTIDE SEQUENCE [LARGE SCALE GENOMIC DNA]</scope>
    <source>
        <strain evidence="2">WasteWater1</strain>
    </source>
</reference>
<comment type="caution">
    <text evidence="2">The sequence shown here is derived from an EMBL/GenBank/DDBJ whole genome shotgun (WGS) entry which is preliminary data.</text>
</comment>
<accession>A0A8H6CES0</accession>
<organism evidence="2 3">
    <name type="scientific">Letharia lupina</name>
    <dbReference type="NCBI Taxonomy" id="560253"/>
    <lineage>
        <taxon>Eukaryota</taxon>
        <taxon>Fungi</taxon>
        <taxon>Dikarya</taxon>
        <taxon>Ascomycota</taxon>
        <taxon>Pezizomycotina</taxon>
        <taxon>Lecanoromycetes</taxon>
        <taxon>OSLEUM clade</taxon>
        <taxon>Lecanoromycetidae</taxon>
        <taxon>Lecanorales</taxon>
        <taxon>Lecanorineae</taxon>
        <taxon>Parmeliaceae</taxon>
        <taxon>Letharia</taxon>
    </lineage>
</organism>
<evidence type="ECO:0000313" key="2">
    <source>
        <dbReference type="EMBL" id="KAF6222104.1"/>
    </source>
</evidence>
<gene>
    <name evidence="2" type="ORF">HO133_001190</name>
</gene>
<dbReference type="AlphaFoldDB" id="A0A8H6CES0"/>
<name>A0A8H6CES0_9LECA</name>
<feature type="signal peptide" evidence="1">
    <location>
        <begin position="1"/>
        <end position="17"/>
    </location>
</feature>
<dbReference type="EMBL" id="JACCJB010000012">
    <property type="protein sequence ID" value="KAF6222104.1"/>
    <property type="molecule type" value="Genomic_DNA"/>
</dbReference>
<evidence type="ECO:0000313" key="3">
    <source>
        <dbReference type="Proteomes" id="UP000593566"/>
    </source>
</evidence>
<sequence>MRHMLLILFALAAASMGISLPERNLAQRDDMLNTGPGCISYTDPSALLQNQNTVTEQSSGGSPALSKLDLTNCLNDYGCGSFSNSWNGNVCGGRGWFKGPPDSKTSNSECYQELAPWVLLNGIEEGNTYYKAMFGKDCYMGYNDPDPGPSS</sequence>